<dbReference type="EMBL" id="BLAY01000086">
    <property type="protein sequence ID" value="GET40246.1"/>
    <property type="molecule type" value="Genomic_DNA"/>
</dbReference>
<keyword evidence="5" id="KW-1185">Reference proteome</keyword>
<keyword evidence="4" id="KW-0575">Peroxidase</keyword>
<name>A0AAV3XFN2_9CYAN</name>
<evidence type="ECO:0000313" key="4">
    <source>
        <dbReference type="EMBL" id="GET40246.1"/>
    </source>
</evidence>
<gene>
    <name evidence="4" type="ORF">MiSe_50550</name>
</gene>
<proteinExistence type="predicted"/>
<dbReference type="Pfam" id="PF00353">
    <property type="entry name" value="HemolysinCabind"/>
    <property type="match status" value="2"/>
</dbReference>
<keyword evidence="4" id="KW-0560">Oxidoreductase</keyword>
<protein>
    <submittedName>
        <fullName evidence="4">Peroxidase family, putative</fullName>
    </submittedName>
</protein>
<organism evidence="4 5">
    <name type="scientific">Microseira wollei NIES-4236</name>
    <dbReference type="NCBI Taxonomy" id="2530354"/>
    <lineage>
        <taxon>Bacteria</taxon>
        <taxon>Bacillati</taxon>
        <taxon>Cyanobacteriota</taxon>
        <taxon>Cyanophyceae</taxon>
        <taxon>Oscillatoriophycideae</taxon>
        <taxon>Aerosakkonematales</taxon>
        <taxon>Aerosakkonemataceae</taxon>
        <taxon>Microseira</taxon>
    </lineage>
</organism>
<reference evidence="4" key="1">
    <citation type="submission" date="2019-10" db="EMBL/GenBank/DDBJ databases">
        <title>Draft genome sequece of Microseira wollei NIES-4236.</title>
        <authorList>
            <person name="Yamaguchi H."/>
            <person name="Suzuki S."/>
            <person name="Kawachi M."/>
        </authorList>
    </citation>
    <scope>NUCLEOTIDE SEQUENCE</scope>
    <source>
        <strain evidence="4">NIES-4236</strain>
    </source>
</reference>
<comment type="subcellular location">
    <subcellularLocation>
        <location evidence="1">Secreted</location>
    </subcellularLocation>
</comment>
<comment type="caution">
    <text evidence="4">The sequence shown here is derived from an EMBL/GenBank/DDBJ whole genome shotgun (WGS) entry which is preliminary data.</text>
</comment>
<dbReference type="SUPFAM" id="SSF51120">
    <property type="entry name" value="beta-Roll"/>
    <property type="match status" value="1"/>
</dbReference>
<feature type="domain" description="Peptidase C51" evidence="3">
    <location>
        <begin position="10"/>
        <end position="145"/>
    </location>
</feature>
<dbReference type="InterPro" id="IPR007921">
    <property type="entry name" value="CHAP_dom"/>
</dbReference>
<dbReference type="PANTHER" id="PTHR38340:SF1">
    <property type="entry name" value="S-LAYER PROTEIN"/>
    <property type="match status" value="1"/>
</dbReference>
<sequence>MTSPSVFGINLNSIHYQAQGNKFVAANNDPNYLWCTEFAYGRAMEKGLFRNNQGIGAPIRGNAGFWDDNVGSSNWGREVRANSIVVWDPNQGGAGSVGHVAFVERVNSDGSFTISEANWGSARGTFNSRTITPGSNAFNTAKFIYGSGISFPPPPIRGTEGNDRISGDSGNNTLEGLGGNDTLYGEAGNDVVLGGAGNDYLDGYASYRNTEFDTLTGGSGVDTFALGNTRQGAFYQGEGHAVITDYSFRDDYIQLRGSASGYRLAVSGSDTLIYLNNSNDLIGIVKGVTDMSLTARPGRVDFTFV</sequence>
<evidence type="ECO:0000256" key="2">
    <source>
        <dbReference type="ARBA" id="ARBA00022525"/>
    </source>
</evidence>
<dbReference type="PANTHER" id="PTHR38340">
    <property type="entry name" value="S-LAYER PROTEIN"/>
    <property type="match status" value="1"/>
</dbReference>
<evidence type="ECO:0000256" key="1">
    <source>
        <dbReference type="ARBA" id="ARBA00004613"/>
    </source>
</evidence>
<dbReference type="InterPro" id="IPR011049">
    <property type="entry name" value="Serralysin-like_metalloprot_C"/>
</dbReference>
<dbReference type="PRINTS" id="PR00313">
    <property type="entry name" value="CABNDNGRPT"/>
</dbReference>
<evidence type="ECO:0000313" key="5">
    <source>
        <dbReference type="Proteomes" id="UP001050975"/>
    </source>
</evidence>
<dbReference type="Gene3D" id="2.150.10.10">
    <property type="entry name" value="Serralysin-like metalloprotease, C-terminal"/>
    <property type="match status" value="1"/>
</dbReference>
<dbReference type="RefSeq" id="WP_307731538.1">
    <property type="nucleotide sequence ID" value="NZ_BLAY01000086.1"/>
</dbReference>
<dbReference type="Pfam" id="PF05257">
    <property type="entry name" value="CHAP"/>
    <property type="match status" value="1"/>
</dbReference>
<keyword evidence="2" id="KW-0964">Secreted</keyword>
<accession>A0AAV3XFN2</accession>
<dbReference type="GO" id="GO:0005509">
    <property type="term" value="F:calcium ion binding"/>
    <property type="evidence" value="ECO:0007669"/>
    <property type="project" value="InterPro"/>
</dbReference>
<evidence type="ECO:0000259" key="3">
    <source>
        <dbReference type="PROSITE" id="PS50911"/>
    </source>
</evidence>
<dbReference type="AlphaFoldDB" id="A0AAV3XFN2"/>
<dbReference type="InterPro" id="IPR050557">
    <property type="entry name" value="RTX_toxin/Mannuronan_C5-epim"/>
</dbReference>
<dbReference type="InterPro" id="IPR038765">
    <property type="entry name" value="Papain-like_cys_pep_sf"/>
</dbReference>
<dbReference type="GO" id="GO:0004601">
    <property type="term" value="F:peroxidase activity"/>
    <property type="evidence" value="ECO:0007669"/>
    <property type="project" value="UniProtKB-KW"/>
</dbReference>
<dbReference type="SUPFAM" id="SSF54001">
    <property type="entry name" value="Cysteine proteinases"/>
    <property type="match status" value="1"/>
</dbReference>
<dbReference type="Gene3D" id="3.90.1720.10">
    <property type="entry name" value="endopeptidase domain like (from Nostoc punctiforme)"/>
    <property type="match status" value="1"/>
</dbReference>
<dbReference type="GO" id="GO:0005576">
    <property type="term" value="C:extracellular region"/>
    <property type="evidence" value="ECO:0007669"/>
    <property type="project" value="UniProtKB-SubCell"/>
</dbReference>
<dbReference type="Proteomes" id="UP001050975">
    <property type="component" value="Unassembled WGS sequence"/>
</dbReference>
<dbReference type="InterPro" id="IPR001343">
    <property type="entry name" value="Hemolysn_Ca-bd"/>
</dbReference>
<dbReference type="PROSITE" id="PS50911">
    <property type="entry name" value="CHAP"/>
    <property type="match status" value="1"/>
</dbReference>